<feature type="compositionally biased region" description="Basic and acidic residues" evidence="1">
    <location>
        <begin position="355"/>
        <end position="373"/>
    </location>
</feature>
<dbReference type="Gene3D" id="3.40.395.10">
    <property type="entry name" value="Adenoviral Proteinase, Chain A"/>
    <property type="match status" value="1"/>
</dbReference>
<evidence type="ECO:0000259" key="3">
    <source>
        <dbReference type="Pfam" id="PF26133"/>
    </source>
</evidence>
<comment type="caution">
    <text evidence="4">The sequence shown here is derived from an EMBL/GenBank/DDBJ whole genome shotgun (WGS) entry which is preliminary data.</text>
</comment>
<feature type="region of interest" description="Disordered" evidence="1">
    <location>
        <begin position="394"/>
        <end position="442"/>
    </location>
</feature>
<dbReference type="PANTHER" id="PTHR46328">
    <property type="entry name" value="FAR-RED IMPAIRED RESPONSIVE (FAR1) FAMILY PROTEIN-RELATED"/>
    <property type="match status" value="1"/>
</dbReference>
<evidence type="ECO:0000313" key="5">
    <source>
        <dbReference type="Proteomes" id="UP001231189"/>
    </source>
</evidence>
<protein>
    <recommendedName>
        <fullName evidence="6">FAR1 domain-containing protein</fullName>
    </recommendedName>
</protein>
<dbReference type="Proteomes" id="UP001231189">
    <property type="component" value="Unassembled WGS sequence"/>
</dbReference>
<dbReference type="SUPFAM" id="SSF54001">
    <property type="entry name" value="Cysteine proteinases"/>
    <property type="match status" value="1"/>
</dbReference>
<accession>A0AAD8RYS1</accession>
<dbReference type="InterPro" id="IPR038765">
    <property type="entry name" value="Papain-like_cys_pep_sf"/>
</dbReference>
<dbReference type="InterPro" id="IPR058352">
    <property type="entry name" value="DUF8039"/>
</dbReference>
<keyword evidence="5" id="KW-1185">Reference proteome</keyword>
<dbReference type="Pfam" id="PF26133">
    <property type="entry name" value="DUF8039"/>
    <property type="match status" value="1"/>
</dbReference>
<evidence type="ECO:0008006" key="6">
    <source>
        <dbReference type="Google" id="ProtNLM"/>
    </source>
</evidence>
<feature type="domain" description="DUF8039" evidence="3">
    <location>
        <begin position="2"/>
        <end position="56"/>
    </location>
</feature>
<dbReference type="InterPro" id="IPR004330">
    <property type="entry name" value="FAR1_DNA_bnd_dom"/>
</dbReference>
<feature type="region of interest" description="Disordered" evidence="1">
    <location>
        <begin position="351"/>
        <end position="378"/>
    </location>
</feature>
<feature type="compositionally biased region" description="Polar residues" evidence="1">
    <location>
        <begin position="417"/>
        <end position="438"/>
    </location>
</feature>
<feature type="domain" description="FAR1" evidence="2">
    <location>
        <begin position="464"/>
        <end position="552"/>
    </location>
</feature>
<reference evidence="4" key="1">
    <citation type="submission" date="2023-07" db="EMBL/GenBank/DDBJ databases">
        <title>A chromosome-level genome assembly of Lolium multiflorum.</title>
        <authorList>
            <person name="Chen Y."/>
            <person name="Copetti D."/>
            <person name="Kolliker R."/>
            <person name="Studer B."/>
        </authorList>
    </citation>
    <scope>NUCLEOTIDE SEQUENCE</scope>
    <source>
        <strain evidence="4">02402/16</strain>
        <tissue evidence="4">Leaf</tissue>
    </source>
</reference>
<name>A0AAD8RYS1_LOLMU</name>
<evidence type="ECO:0000313" key="4">
    <source>
        <dbReference type="EMBL" id="KAK1642056.1"/>
    </source>
</evidence>
<dbReference type="PANTHER" id="PTHR46328:SF27">
    <property type="entry name" value="OS12G0287500 PROTEIN"/>
    <property type="match status" value="1"/>
</dbReference>
<organism evidence="4 5">
    <name type="scientific">Lolium multiflorum</name>
    <name type="common">Italian ryegrass</name>
    <name type="synonym">Lolium perenne subsp. multiflorum</name>
    <dbReference type="NCBI Taxonomy" id="4521"/>
    <lineage>
        <taxon>Eukaryota</taxon>
        <taxon>Viridiplantae</taxon>
        <taxon>Streptophyta</taxon>
        <taxon>Embryophyta</taxon>
        <taxon>Tracheophyta</taxon>
        <taxon>Spermatophyta</taxon>
        <taxon>Magnoliopsida</taxon>
        <taxon>Liliopsida</taxon>
        <taxon>Poales</taxon>
        <taxon>Poaceae</taxon>
        <taxon>BOP clade</taxon>
        <taxon>Pooideae</taxon>
        <taxon>Poodae</taxon>
        <taxon>Poeae</taxon>
        <taxon>Poeae Chloroplast Group 2 (Poeae type)</taxon>
        <taxon>Loliodinae</taxon>
        <taxon>Loliinae</taxon>
        <taxon>Lolium</taxon>
    </lineage>
</organism>
<proteinExistence type="predicted"/>
<evidence type="ECO:0000256" key="1">
    <source>
        <dbReference type="SAM" id="MobiDB-lite"/>
    </source>
</evidence>
<dbReference type="AlphaFoldDB" id="A0AAD8RYS1"/>
<feature type="region of interest" description="Disordered" evidence="1">
    <location>
        <begin position="61"/>
        <end position="112"/>
    </location>
</feature>
<dbReference type="EMBL" id="JAUUTY010000004">
    <property type="protein sequence ID" value="KAK1642056.1"/>
    <property type="molecule type" value="Genomic_DNA"/>
</dbReference>
<gene>
    <name evidence="4" type="ORF">QYE76_059861</name>
</gene>
<dbReference type="Pfam" id="PF03101">
    <property type="entry name" value="FAR1"/>
    <property type="match status" value="1"/>
</dbReference>
<evidence type="ECO:0000259" key="2">
    <source>
        <dbReference type="Pfam" id="PF03101"/>
    </source>
</evidence>
<sequence>MHHHMPIPPGCLRVGVDEVVPGFETVELDIPRGDDERTLADVKHGFALWPKKYIVLLQRPPTPTHEQQMPSTPPGRSPREQPSPHLPERDPSVSPPSRDPPRKTASVKRNGKDLVENLRKLPTCMRNLHSWYLNASKEGIEAIMVRVREEHYFQEYCVNVDFNELFQLYNLRALDKSIISSYCLSKMLECKRDEITDIGFIDPHTMHVKTIEDPLYNKDTPETLLRFLKRQHEKRLIIWPYNFQFHFILLVINMHIGEVEVFDSLSKESELYLSCYLMLKSVWETFIKEDKSHEWTPKLRWRAKNMENSISGMIEEQNEYVGYNSDDSEMEENLQHEAGWSEDEFDIAYDEFDNDDNHGEHTHDQNDENHGGHTDNLNTSEAQFDTQLEYDYYGESDLDTGHTGDVEGASVSEDSVDMSQATPSTSQPEKTQKGSNGNEYPDNNRDLYWMIKEMTFISKAAAYSFYNRYAKDYGFSVRLDQVRRFDDGVIRLRRFVCSRQGRRLKNQLTMEGSIYRLRPESRCGCKARLVVKFDGKTGFWVVEDFRDKHNHDPAEPCQTPFLRSHRTINDA</sequence>